<dbReference type="AlphaFoldDB" id="A0A850TCR8"/>
<dbReference type="PROSITE" id="PS50110">
    <property type="entry name" value="RESPONSE_REGULATORY"/>
    <property type="match status" value="2"/>
</dbReference>
<dbReference type="InterPro" id="IPR003661">
    <property type="entry name" value="HisK_dim/P_dom"/>
</dbReference>
<dbReference type="Pfam" id="PF00512">
    <property type="entry name" value="HisKA"/>
    <property type="match status" value="1"/>
</dbReference>
<dbReference type="RefSeq" id="WP_178366653.1">
    <property type="nucleotide sequence ID" value="NZ_JACADJ010000027.1"/>
</dbReference>
<evidence type="ECO:0000256" key="6">
    <source>
        <dbReference type="PROSITE-ProRule" id="PRU00169"/>
    </source>
</evidence>
<proteinExistence type="predicted"/>
<dbReference type="InterPro" id="IPR035965">
    <property type="entry name" value="PAS-like_dom_sf"/>
</dbReference>
<evidence type="ECO:0000256" key="3">
    <source>
        <dbReference type="ARBA" id="ARBA00022553"/>
    </source>
</evidence>
<feature type="modified residue" description="4-aspartylphosphate" evidence="6">
    <location>
        <position position="55"/>
    </location>
</feature>
<keyword evidence="5" id="KW-0418">Kinase</keyword>
<dbReference type="Gene3D" id="3.30.565.10">
    <property type="entry name" value="Histidine kinase-like ATPase, C-terminal domain"/>
    <property type="match status" value="1"/>
</dbReference>
<dbReference type="SUPFAM" id="SSF55785">
    <property type="entry name" value="PYP-like sensor domain (PAS domain)"/>
    <property type="match status" value="3"/>
</dbReference>
<evidence type="ECO:0000256" key="5">
    <source>
        <dbReference type="ARBA" id="ARBA00022777"/>
    </source>
</evidence>
<feature type="domain" description="Histidine kinase" evidence="8">
    <location>
        <begin position="708"/>
        <end position="932"/>
    </location>
</feature>
<dbReference type="SMART" id="SM00091">
    <property type="entry name" value="PAS"/>
    <property type="match status" value="3"/>
</dbReference>
<sequence length="1080" mass="121345">MEQYKQIVIVVKSDESSDLLPDILSGQTFDVMNLKKDDNIPEMVRLAHPDLVLIDVEDSNDFAIELCRSLKASEKTSDVPVIIILMLPEIQDKENAFDAGCYDFITKPYASSELLVRIHNCLLNQMYLKKLEHQVYDRTKELEANKSRFKNIFTSLSIGAVIFEPINNGNDFVIQEFNPAAEKIEKIKMKDVVDRPLTQAFPGVNEFGLLDVFKQVYKNGTPVRHPVSIYKDNRIQGWRENYVIKLPSGEIVALYTDETKQKKAEEKILQHRNFLQKIIDGVNDGLMVINRDYTIAYANKVALETYGHKRLEPTMTCYEVLYAQNAPCSGKGVVCPLKEIIKSRTFEKFEHTYRDSQNRNRSIEISCSPILDENSEVTQMIKLFRDVTEQKRREQRRDALVKLSKLAVGATSKEVTEAFLNEAEKITDSKIGFFHIIDEERSLIKLTACSTNTRKNMCKAKDNTGHYPKEKAGVWADCLRTRNAVIHNDYESLPNKKGLPEGHAPIVRELVVPVLKNDQIVAVLGVGNREYNYLAEDCENVTALADMAWDIISHKQIEEKLQSSEARFSKLFFSSPDATVLLRLSDGNIVDVNVAFEKTFGYERQFCRKKSFLSLKPWLDKEITQFILKELQKGNRVQGLEIQCQRSSGATFDAAISCDTTTIEQEAHLIVIIRDISKRKAAEKEKQALENQLQHARKMESIGTLAGGIAHDFNNILSAIMGYTQLLMASAPDTGEDHQRLNNILTAGRRASDLVSQILTFSRNDVQDLKPLKAQFIVKEALRLLQSSIPATIKIKQNIQNDCGMVLANPTQIHQIIMNSCTNAYHAMKFTGGVLSVSLEQVELSREDIAVKPHLASGPYARISITDNGPGIPKDILDRIFEPYFTTKSKGEGTGLGLATVHGIVTGLKGDITVHSDPGKQTTFQIVLPIVRALEKQAPTTRLKDIPQGNERILLVDDEAFLVDATESILESLGYDVTAMTDSIEAFELFQRSPKAFDLIITDMTMPGMSGDKLAKKIFEITPEIPVILMTGHSDIMNFKKAKAMGIKGYLTKPALRRHLAEEIRRCFGGDSTGMGRNNG</sequence>
<dbReference type="Proteomes" id="UP000553343">
    <property type="component" value="Unassembled WGS sequence"/>
</dbReference>
<dbReference type="Gene3D" id="1.10.287.130">
    <property type="match status" value="1"/>
</dbReference>
<evidence type="ECO:0000259" key="9">
    <source>
        <dbReference type="PROSITE" id="PS50110"/>
    </source>
</evidence>
<dbReference type="GO" id="GO:0000155">
    <property type="term" value="F:phosphorelay sensor kinase activity"/>
    <property type="evidence" value="ECO:0007669"/>
    <property type="project" value="InterPro"/>
</dbReference>
<dbReference type="InterPro" id="IPR004358">
    <property type="entry name" value="Sig_transdc_His_kin-like_C"/>
</dbReference>
<dbReference type="PROSITE" id="PS50113">
    <property type="entry name" value="PAC"/>
    <property type="match status" value="1"/>
</dbReference>
<evidence type="ECO:0000313" key="11">
    <source>
        <dbReference type="EMBL" id="NWH05196.1"/>
    </source>
</evidence>
<feature type="domain" description="PAC" evidence="10">
    <location>
        <begin position="347"/>
        <end position="399"/>
    </location>
</feature>
<dbReference type="PROSITE" id="PS50109">
    <property type="entry name" value="HIS_KIN"/>
    <property type="match status" value="1"/>
</dbReference>
<dbReference type="SUPFAM" id="SSF55874">
    <property type="entry name" value="ATPase domain of HSP90 chaperone/DNA topoisomerase II/histidine kinase"/>
    <property type="match status" value="1"/>
</dbReference>
<evidence type="ECO:0000259" key="8">
    <source>
        <dbReference type="PROSITE" id="PS50109"/>
    </source>
</evidence>
<dbReference type="SMART" id="SM00388">
    <property type="entry name" value="HisKA"/>
    <property type="match status" value="1"/>
</dbReference>
<evidence type="ECO:0000256" key="2">
    <source>
        <dbReference type="ARBA" id="ARBA00012438"/>
    </source>
</evidence>
<dbReference type="CDD" id="cd00156">
    <property type="entry name" value="REC"/>
    <property type="match status" value="1"/>
</dbReference>
<organism evidence="11 12">
    <name type="scientific">Desulfobacter latus</name>
    <dbReference type="NCBI Taxonomy" id="2292"/>
    <lineage>
        <taxon>Bacteria</taxon>
        <taxon>Pseudomonadati</taxon>
        <taxon>Thermodesulfobacteriota</taxon>
        <taxon>Desulfobacteria</taxon>
        <taxon>Desulfobacterales</taxon>
        <taxon>Desulfobacteraceae</taxon>
        <taxon>Desulfobacter</taxon>
    </lineage>
</organism>
<feature type="modified residue" description="4-aspartylphosphate" evidence="6">
    <location>
        <position position="1003"/>
    </location>
</feature>
<dbReference type="PANTHER" id="PTHR43304:SF1">
    <property type="entry name" value="PAC DOMAIN-CONTAINING PROTEIN"/>
    <property type="match status" value="1"/>
</dbReference>
<dbReference type="InterPro" id="IPR001789">
    <property type="entry name" value="Sig_transdc_resp-reg_receiver"/>
</dbReference>
<comment type="catalytic activity">
    <reaction evidence="1">
        <text>ATP + protein L-histidine = ADP + protein N-phospho-L-histidine.</text>
        <dbReference type="EC" id="2.7.13.3"/>
    </reaction>
</comment>
<evidence type="ECO:0000256" key="1">
    <source>
        <dbReference type="ARBA" id="ARBA00000085"/>
    </source>
</evidence>
<dbReference type="InterPro" id="IPR000700">
    <property type="entry name" value="PAS-assoc_C"/>
</dbReference>
<dbReference type="InterPro" id="IPR003018">
    <property type="entry name" value="GAF"/>
</dbReference>
<reference evidence="11 12" key="1">
    <citation type="submission" date="2020-06" db="EMBL/GenBank/DDBJ databases">
        <title>High-quality draft genome of sulfate reducer Desulfobacter latus type strain AcrS2 isolated from marine sediment.</title>
        <authorList>
            <person name="Hoppe M."/>
            <person name="Larsen C.K."/>
            <person name="Marshall I.P.G."/>
            <person name="Schramm A."/>
            <person name="Marietou A.G."/>
        </authorList>
    </citation>
    <scope>NUCLEOTIDE SEQUENCE [LARGE SCALE GENOMIC DNA]</scope>
    <source>
        <strain evidence="11 12">AcRS2</strain>
    </source>
</reference>
<evidence type="ECO:0000256" key="4">
    <source>
        <dbReference type="ARBA" id="ARBA00022679"/>
    </source>
</evidence>
<dbReference type="Pfam" id="PF02518">
    <property type="entry name" value="HATPase_c"/>
    <property type="match status" value="1"/>
</dbReference>
<dbReference type="Pfam" id="PF13426">
    <property type="entry name" value="PAS_9"/>
    <property type="match status" value="2"/>
</dbReference>
<dbReference type="Pfam" id="PF13185">
    <property type="entry name" value="GAF_2"/>
    <property type="match status" value="1"/>
</dbReference>
<keyword evidence="4" id="KW-0808">Transferase</keyword>
<dbReference type="SMART" id="SM00387">
    <property type="entry name" value="HATPase_c"/>
    <property type="match status" value="1"/>
</dbReference>
<keyword evidence="12" id="KW-1185">Reference proteome</keyword>
<dbReference type="InterPro" id="IPR013656">
    <property type="entry name" value="PAS_4"/>
</dbReference>
<feature type="domain" description="Response regulatory" evidence="9">
    <location>
        <begin position="952"/>
        <end position="1068"/>
    </location>
</feature>
<dbReference type="EMBL" id="JACADJ010000027">
    <property type="protein sequence ID" value="NWH05196.1"/>
    <property type="molecule type" value="Genomic_DNA"/>
</dbReference>
<dbReference type="Pfam" id="PF08448">
    <property type="entry name" value="PAS_4"/>
    <property type="match status" value="1"/>
</dbReference>
<keyword evidence="3 6" id="KW-0597">Phosphoprotein</keyword>
<gene>
    <name evidence="11" type="ORF">HXW94_09385</name>
</gene>
<evidence type="ECO:0000256" key="7">
    <source>
        <dbReference type="SAM" id="Coils"/>
    </source>
</evidence>
<dbReference type="InterPro" id="IPR052162">
    <property type="entry name" value="Sensor_kinase/Photoreceptor"/>
</dbReference>
<dbReference type="SUPFAM" id="SSF52172">
    <property type="entry name" value="CheY-like"/>
    <property type="match status" value="2"/>
</dbReference>
<dbReference type="Gene3D" id="3.30.450.20">
    <property type="entry name" value="PAS domain"/>
    <property type="match status" value="3"/>
</dbReference>
<feature type="domain" description="Response regulatory" evidence="9">
    <location>
        <begin position="6"/>
        <end position="122"/>
    </location>
</feature>
<dbReference type="SMART" id="SM00065">
    <property type="entry name" value="GAF"/>
    <property type="match status" value="1"/>
</dbReference>
<dbReference type="NCBIfam" id="TIGR00229">
    <property type="entry name" value="sensory_box"/>
    <property type="match status" value="1"/>
</dbReference>
<dbReference type="InterPro" id="IPR000014">
    <property type="entry name" value="PAS"/>
</dbReference>
<feature type="coiled-coil region" evidence="7">
    <location>
        <begin position="672"/>
        <end position="699"/>
    </location>
</feature>
<dbReference type="SUPFAM" id="SSF55781">
    <property type="entry name" value="GAF domain-like"/>
    <property type="match status" value="1"/>
</dbReference>
<dbReference type="InterPro" id="IPR005467">
    <property type="entry name" value="His_kinase_dom"/>
</dbReference>
<dbReference type="SUPFAM" id="SSF47384">
    <property type="entry name" value="Homodimeric domain of signal transducing histidine kinase"/>
    <property type="match status" value="1"/>
</dbReference>
<dbReference type="SMART" id="SM00448">
    <property type="entry name" value="REC"/>
    <property type="match status" value="2"/>
</dbReference>
<evidence type="ECO:0000259" key="10">
    <source>
        <dbReference type="PROSITE" id="PS50113"/>
    </source>
</evidence>
<keyword evidence="7" id="KW-0175">Coiled coil</keyword>
<dbReference type="Gene3D" id="3.40.50.2300">
    <property type="match status" value="2"/>
</dbReference>
<dbReference type="InterPro" id="IPR003594">
    <property type="entry name" value="HATPase_dom"/>
</dbReference>
<dbReference type="EC" id="2.7.13.3" evidence="2"/>
<comment type="caution">
    <text evidence="11">The sequence shown here is derived from an EMBL/GenBank/DDBJ whole genome shotgun (WGS) entry which is preliminary data.</text>
</comment>
<dbReference type="PRINTS" id="PR00344">
    <property type="entry name" value="BCTRLSENSOR"/>
</dbReference>
<protein>
    <recommendedName>
        <fullName evidence="2">histidine kinase</fullName>
        <ecNumber evidence="2">2.7.13.3</ecNumber>
    </recommendedName>
</protein>
<dbReference type="PANTHER" id="PTHR43304">
    <property type="entry name" value="PHYTOCHROME-LIKE PROTEIN CPH1"/>
    <property type="match status" value="1"/>
</dbReference>
<dbReference type="InterPro" id="IPR036097">
    <property type="entry name" value="HisK_dim/P_sf"/>
</dbReference>
<dbReference type="SMART" id="SM00086">
    <property type="entry name" value="PAC"/>
    <property type="match status" value="2"/>
</dbReference>
<dbReference type="InterPro" id="IPR029016">
    <property type="entry name" value="GAF-like_dom_sf"/>
</dbReference>
<name>A0A850TCR8_9BACT</name>
<evidence type="ECO:0000313" key="12">
    <source>
        <dbReference type="Proteomes" id="UP000553343"/>
    </source>
</evidence>
<dbReference type="InterPro" id="IPR001610">
    <property type="entry name" value="PAC"/>
</dbReference>
<accession>A0A850TCR8</accession>
<dbReference type="Gene3D" id="3.30.450.40">
    <property type="match status" value="1"/>
</dbReference>
<dbReference type="Pfam" id="PF00072">
    <property type="entry name" value="Response_reg"/>
    <property type="match status" value="2"/>
</dbReference>
<dbReference type="CDD" id="cd00082">
    <property type="entry name" value="HisKA"/>
    <property type="match status" value="1"/>
</dbReference>
<dbReference type="InterPro" id="IPR036890">
    <property type="entry name" value="HATPase_C_sf"/>
</dbReference>
<dbReference type="InterPro" id="IPR011006">
    <property type="entry name" value="CheY-like_superfamily"/>
</dbReference>
<dbReference type="CDD" id="cd00130">
    <property type="entry name" value="PAS"/>
    <property type="match status" value="1"/>
</dbReference>